<dbReference type="Pfam" id="PF00117">
    <property type="entry name" value="GATase"/>
    <property type="match status" value="1"/>
</dbReference>
<keyword evidence="7" id="KW-0315">Glutamine amidotransferase</keyword>
<evidence type="ECO:0000259" key="10">
    <source>
        <dbReference type="Pfam" id="PF00117"/>
    </source>
</evidence>
<dbReference type="InterPro" id="IPR006221">
    <property type="entry name" value="TrpG/PapA_dom"/>
</dbReference>
<evidence type="ECO:0000256" key="8">
    <source>
        <dbReference type="ARBA" id="ARBA00031329"/>
    </source>
</evidence>
<dbReference type="GO" id="GO:0000162">
    <property type="term" value="P:L-tryptophan biosynthetic process"/>
    <property type="evidence" value="ECO:0007669"/>
    <property type="project" value="TreeGrafter"/>
</dbReference>
<reference evidence="13 14" key="1">
    <citation type="journal article" date="2011" name="Proc. Natl. Acad. Sci. U.S.A.">
        <title>Evolutionary erosion of yeast sex chromosomes by mating-type switching accidents.</title>
        <authorList>
            <person name="Gordon J.L."/>
            <person name="Armisen D."/>
            <person name="Proux-Wera E."/>
            <person name="Oheigeartaigh S.S."/>
            <person name="Byrne K.P."/>
            <person name="Wolfe K.H."/>
        </authorList>
    </citation>
    <scope>NUCLEOTIDE SEQUENCE [LARGE SCALE GENOMIC DNA]</scope>
    <source>
        <strain evidence="14">ATCC 34711 / CBS 6284 / DSM 70876 / NBRC 10599 / NRRL Y-10934 / UCD 77-7</strain>
    </source>
</reference>
<evidence type="ECO:0000256" key="6">
    <source>
        <dbReference type="ARBA" id="ARBA00022909"/>
    </source>
</evidence>
<evidence type="ECO:0000256" key="7">
    <source>
        <dbReference type="ARBA" id="ARBA00022962"/>
    </source>
</evidence>
<dbReference type="SUPFAM" id="SSF56322">
    <property type="entry name" value="ADC synthase"/>
    <property type="match status" value="1"/>
</dbReference>
<dbReference type="NCBIfam" id="TIGR00566">
    <property type="entry name" value="trpG_papA"/>
    <property type="match status" value="1"/>
</dbReference>
<sequence length="803" mass="91244">MDTFNVLFIDSYDSFTYNVVRLLEQQKLHESTQRIKVFTIRNDTFTNVSQLKEILPVIDCIVVGPGPGNPLNGSEDMGIINELFSGSDFQDIPILGVCLGFQALCHSFGADIIQLKTIKHGQVYDINLYNNEDTLLNPLFLSFNRARSFKATRYHSLAIINNNKSLIPLAYTTDENGTVLMAVQAAKKVPWFGVQYHPESCCSENGDLLVGNFLNFAFDYNSKTNTARQLKKLSLINNDQIKYKKILYQLNLIIDKKPIDVDLSASLLANKNECVNNDILKKIEIKEYSINNYDKPNITMKIAEDLLVDYDKFVLASSTVNKNRGEWSIIALPDSNSEVFTHFTQVNKTCIYKWRDPQITKNQLDSMLEKSDKFANSNAYLKVFSEAKEGFWKTISSYMKNKLFAYKNHLPFIGGLVGVMSYEFGNYVQMNMDPNDLLMPDAKLVFINNTILINHVDKKVYTISLNNTFPPQISDNLSNYLKDKIQTTEDNLELSKLPKDVTFDIIKPVKKDYANAFEACRNYIKQGYSYEMCLTTQTKITPSKKLTPWRIFQTLTRRNPAPFSNYFFFNDIIDNDSNSVCLVSSSPERFLKWDLDSCELRPIKGTVKKSKTMTRELATEILKTPKEFGENLMILDLIRNDLYELLSDVRVEEFMSVEEYATVYQLVSVIKLYGMANPQVNTNNYVGLDVLKHSLPPGSMTGAPKKKTVKLLQQDPMLETNLNKHTTKDTRGLYSGVSGYWSVNGNGDWSVNIRCLHSYNGGDDWAIGAGGALTILSNVEAELDEVFVKLESALQVFNDSTQI</sequence>
<dbReference type="MEROPS" id="C26.958"/>
<feature type="domain" description="Glutamine amidotransferase" evidence="10">
    <location>
        <begin position="8"/>
        <end position="214"/>
    </location>
</feature>
<dbReference type="InterPro" id="IPR019999">
    <property type="entry name" value="Anth_synth_I-like"/>
</dbReference>
<dbReference type="RefSeq" id="XP_004182419.1">
    <property type="nucleotide sequence ID" value="XM_004182371.1"/>
</dbReference>
<dbReference type="InParanoid" id="I2H948"/>
<evidence type="ECO:0000256" key="1">
    <source>
        <dbReference type="ARBA" id="ARBA00001000"/>
    </source>
</evidence>
<dbReference type="InterPro" id="IPR017926">
    <property type="entry name" value="GATASE"/>
</dbReference>
<gene>
    <name evidence="13" type="primary">TBLA0I02420</name>
    <name evidence="13" type="ORF">TBLA_0I02420</name>
</gene>
<dbReference type="PRINTS" id="PR00097">
    <property type="entry name" value="ANTSNTHASEII"/>
</dbReference>
<organism evidence="13 14">
    <name type="scientific">Henningerozyma blattae (strain ATCC 34711 / CBS 6284 / DSM 70876 / NBRC 10599 / NRRL Y-10934 / UCD 77-7)</name>
    <name type="common">Yeast</name>
    <name type="synonym">Tetrapisispora blattae</name>
    <dbReference type="NCBI Taxonomy" id="1071380"/>
    <lineage>
        <taxon>Eukaryota</taxon>
        <taxon>Fungi</taxon>
        <taxon>Dikarya</taxon>
        <taxon>Ascomycota</taxon>
        <taxon>Saccharomycotina</taxon>
        <taxon>Saccharomycetes</taxon>
        <taxon>Saccharomycetales</taxon>
        <taxon>Saccharomycetaceae</taxon>
        <taxon>Henningerozyma</taxon>
    </lineage>
</organism>
<dbReference type="CDD" id="cd01743">
    <property type="entry name" value="GATase1_Anthranilate_Synthase"/>
    <property type="match status" value="1"/>
</dbReference>
<dbReference type="InterPro" id="IPR029062">
    <property type="entry name" value="Class_I_gatase-like"/>
</dbReference>
<name>I2H948_HENB6</name>
<dbReference type="eggNOG" id="KOG1224">
    <property type="taxonomic scope" value="Eukaryota"/>
</dbReference>
<evidence type="ECO:0000256" key="9">
    <source>
        <dbReference type="ARBA" id="ARBA00031904"/>
    </source>
</evidence>
<feature type="domain" description="Anthranilate synthase component I N-terminal" evidence="12">
    <location>
        <begin position="311"/>
        <end position="461"/>
    </location>
</feature>
<proteinExistence type="inferred from homology"/>
<dbReference type="InterPro" id="IPR010117">
    <property type="entry name" value="PabB_fungal"/>
</dbReference>
<evidence type="ECO:0000313" key="14">
    <source>
        <dbReference type="Proteomes" id="UP000002866"/>
    </source>
</evidence>
<dbReference type="Gene3D" id="3.60.120.10">
    <property type="entry name" value="Anthranilate synthase"/>
    <property type="match status" value="1"/>
</dbReference>
<protein>
    <recommendedName>
        <fullName evidence="4">aminodeoxychorismate synthase</fullName>
        <ecNumber evidence="4">2.6.1.85</ecNumber>
    </recommendedName>
    <alternativeName>
        <fullName evidence="8">Para-aminobenzoate synthase</fullName>
    </alternativeName>
    <alternativeName>
        <fullName evidence="9">p-aminobenzoic acid synthase</fullName>
    </alternativeName>
</protein>
<dbReference type="InterPro" id="IPR006805">
    <property type="entry name" value="Anth_synth_I_N"/>
</dbReference>
<dbReference type="UniPathway" id="UPA00077">
    <property type="reaction ID" value="UER00149"/>
</dbReference>
<feature type="domain" description="Chorismate-utilising enzyme C-terminal" evidence="11">
    <location>
        <begin position="510"/>
        <end position="789"/>
    </location>
</feature>
<keyword evidence="14" id="KW-1185">Reference proteome</keyword>
<dbReference type="Pfam" id="PF00425">
    <property type="entry name" value="Chorismate_bind"/>
    <property type="match status" value="1"/>
</dbReference>
<evidence type="ECO:0000256" key="4">
    <source>
        <dbReference type="ARBA" id="ARBA00013139"/>
    </source>
</evidence>
<evidence type="ECO:0000256" key="3">
    <source>
        <dbReference type="ARBA" id="ARBA00005970"/>
    </source>
</evidence>
<dbReference type="NCBIfam" id="TIGR01823">
    <property type="entry name" value="PabB-fungal"/>
    <property type="match status" value="1"/>
</dbReference>
<keyword evidence="5" id="KW-0808">Transferase</keyword>
<dbReference type="GO" id="GO:0046656">
    <property type="term" value="P:folic acid biosynthetic process"/>
    <property type="evidence" value="ECO:0007669"/>
    <property type="project" value="UniProtKB-KW"/>
</dbReference>
<dbReference type="GO" id="GO:0046654">
    <property type="term" value="P:tetrahydrofolate biosynthetic process"/>
    <property type="evidence" value="ECO:0007669"/>
    <property type="project" value="UniProtKB-UniPathway"/>
</dbReference>
<dbReference type="EC" id="2.6.1.85" evidence="4"/>
<dbReference type="OrthoDB" id="64220at2759"/>
<dbReference type="GO" id="GO:0046820">
    <property type="term" value="F:4-amino-4-deoxychorismate synthase activity"/>
    <property type="evidence" value="ECO:0007669"/>
    <property type="project" value="UniProtKB-EC"/>
</dbReference>
<dbReference type="Gene3D" id="3.40.50.880">
    <property type="match status" value="1"/>
</dbReference>
<dbReference type="SUPFAM" id="SSF52317">
    <property type="entry name" value="Class I glutamine amidotransferase-like"/>
    <property type="match status" value="1"/>
</dbReference>
<evidence type="ECO:0000256" key="5">
    <source>
        <dbReference type="ARBA" id="ARBA00022679"/>
    </source>
</evidence>
<dbReference type="OMA" id="DWSVNIR"/>
<comment type="similarity">
    <text evidence="3">In the C-terminal section; belongs to the anthranilate synthase component I family.</text>
</comment>
<dbReference type="FunCoup" id="I2H948">
    <property type="interactions" value="183"/>
</dbReference>
<dbReference type="PANTHER" id="PTHR11236:SF18">
    <property type="entry name" value="AMINODEOXYCHORISMATE SYNTHASE"/>
    <property type="match status" value="1"/>
</dbReference>
<evidence type="ECO:0000313" key="13">
    <source>
        <dbReference type="EMBL" id="CCH62900.1"/>
    </source>
</evidence>
<dbReference type="GO" id="GO:0005737">
    <property type="term" value="C:cytoplasm"/>
    <property type="evidence" value="ECO:0007669"/>
    <property type="project" value="TreeGrafter"/>
</dbReference>
<dbReference type="GO" id="GO:0008153">
    <property type="term" value="P:4-aminobenzoate biosynthetic process"/>
    <property type="evidence" value="ECO:0007669"/>
    <property type="project" value="EnsemblFungi"/>
</dbReference>
<dbReference type="GeneID" id="14498077"/>
<evidence type="ECO:0000259" key="12">
    <source>
        <dbReference type="Pfam" id="PF04715"/>
    </source>
</evidence>
<comment type="pathway">
    <text evidence="2">Cofactor biosynthesis; tetrahydrofolate biosynthesis; 4-aminobenzoate from chorismate: step 1/2.</text>
</comment>
<dbReference type="HOGENOM" id="CLU_006493_0_0_1"/>
<dbReference type="Proteomes" id="UP000002866">
    <property type="component" value="Chromosome 9"/>
</dbReference>
<keyword evidence="6" id="KW-0289">Folate biosynthesis</keyword>
<dbReference type="EMBL" id="HE806324">
    <property type="protein sequence ID" value="CCH62900.1"/>
    <property type="molecule type" value="Genomic_DNA"/>
</dbReference>
<evidence type="ECO:0000256" key="2">
    <source>
        <dbReference type="ARBA" id="ARBA00005009"/>
    </source>
</evidence>
<dbReference type="InterPro" id="IPR015890">
    <property type="entry name" value="Chorismate_C"/>
</dbReference>
<dbReference type="PROSITE" id="PS51273">
    <property type="entry name" value="GATASE_TYPE_1"/>
    <property type="match status" value="1"/>
</dbReference>
<dbReference type="Pfam" id="PF04715">
    <property type="entry name" value="Anth_synt_I_N"/>
    <property type="match status" value="1"/>
</dbReference>
<dbReference type="AlphaFoldDB" id="I2H948"/>
<dbReference type="PANTHER" id="PTHR11236">
    <property type="entry name" value="AMINOBENZOATE/ANTHRANILATE SYNTHASE"/>
    <property type="match status" value="1"/>
</dbReference>
<comment type="catalytic activity">
    <reaction evidence="1">
        <text>chorismate + L-glutamine = 4-amino-4-deoxychorismate + L-glutamate</text>
        <dbReference type="Rhea" id="RHEA:11672"/>
        <dbReference type="ChEBI" id="CHEBI:29748"/>
        <dbReference type="ChEBI" id="CHEBI:29985"/>
        <dbReference type="ChEBI" id="CHEBI:58359"/>
        <dbReference type="ChEBI" id="CHEBI:58406"/>
        <dbReference type="EC" id="2.6.1.85"/>
    </reaction>
</comment>
<evidence type="ECO:0000259" key="11">
    <source>
        <dbReference type="Pfam" id="PF00425"/>
    </source>
</evidence>
<dbReference type="PRINTS" id="PR00096">
    <property type="entry name" value="GATASE"/>
</dbReference>
<dbReference type="STRING" id="1071380.I2H948"/>
<dbReference type="KEGG" id="tbl:TBLA_0I02420"/>
<accession>I2H948</accession>
<dbReference type="InterPro" id="IPR005801">
    <property type="entry name" value="ADC_synthase"/>
</dbReference>